<dbReference type="Proteomes" id="UP000070700">
    <property type="component" value="Unassembled WGS sequence"/>
</dbReference>
<gene>
    <name evidence="10" type="ORF">LY89DRAFT_579670</name>
</gene>
<dbReference type="GO" id="GO:0005524">
    <property type="term" value="F:ATP binding"/>
    <property type="evidence" value="ECO:0007669"/>
    <property type="project" value="UniProtKB-UniRule"/>
</dbReference>
<proteinExistence type="inferred from homology"/>
<name>A0A194XI34_MOLSC</name>
<dbReference type="GO" id="GO:0005634">
    <property type="term" value="C:nucleus"/>
    <property type="evidence" value="ECO:0007669"/>
    <property type="project" value="TreeGrafter"/>
</dbReference>
<comment type="catalytic activity">
    <reaction evidence="5">
        <text>L-seryl-[protein] + ATP = O-phospho-L-seryl-[protein] + ADP + H(+)</text>
        <dbReference type="Rhea" id="RHEA:17989"/>
        <dbReference type="Rhea" id="RHEA-COMP:9863"/>
        <dbReference type="Rhea" id="RHEA-COMP:11604"/>
        <dbReference type="ChEBI" id="CHEBI:15378"/>
        <dbReference type="ChEBI" id="CHEBI:29999"/>
        <dbReference type="ChEBI" id="CHEBI:30616"/>
        <dbReference type="ChEBI" id="CHEBI:83421"/>
        <dbReference type="ChEBI" id="CHEBI:456216"/>
        <dbReference type="EC" id="2.7.11.1"/>
    </reaction>
</comment>
<dbReference type="PANTHER" id="PTHR44167">
    <property type="entry name" value="OVARIAN-SPECIFIC SERINE/THREONINE-PROTEIN KINASE LOK-RELATED"/>
    <property type="match status" value="1"/>
</dbReference>
<dbReference type="InterPro" id="IPR008271">
    <property type="entry name" value="Ser/Thr_kinase_AS"/>
</dbReference>
<dbReference type="GeneID" id="28818745"/>
<feature type="compositionally biased region" description="Polar residues" evidence="7">
    <location>
        <begin position="432"/>
        <end position="442"/>
    </location>
</feature>
<dbReference type="PROSITE" id="PS00108">
    <property type="entry name" value="PROTEIN_KINASE_ST"/>
    <property type="match status" value="1"/>
</dbReference>
<evidence type="ECO:0000256" key="1">
    <source>
        <dbReference type="ARBA" id="ARBA00005575"/>
    </source>
</evidence>
<dbReference type="SUPFAM" id="SSF49879">
    <property type="entry name" value="SMAD/FHA domain"/>
    <property type="match status" value="1"/>
</dbReference>
<dbReference type="PROSITE" id="PS50011">
    <property type="entry name" value="PROTEIN_KINASE_DOM"/>
    <property type="match status" value="1"/>
</dbReference>
<sequence length="628" mass="71279">VSKRHFRIYSVIYEKESLHEFQPLIYCEDLESTNGTYVDDVCIGKIGGQRVGHLLTNGEIIEIKHSTDNQLSWRFRFQQPDNTTVSQELADNQDLHHFDHRYSVSNRILGKGQYGAVYMATEVETSRQLACKIVDIQQALDGLEEHSSLAVGKAWHDRVERAGEGLSKVMREIKILSKLSHPNIIDLKKTFCSNTHYYIFTELAPAGDLFSYIASHDDGMLDDLQSRVISLQIVLALQYMHEQGVVHRDIKPENVLITNLDFGARVVLTDFGFANYAHRVSGRLMSRVGTSGYIAPEIEAVEAANAGYTATADLWSLGISTMMMLTGCNVIPREELTQESQQEIADRVLGLHTENQKERWPGLSHRASDFLRNLLTRDPEKRMTADQARKHPWFTEPAEEAKALKEGYQKIIRFWRKRDEYENVLEDLPGRNITSRSDTSTPGPRFRRKIPDASSSPYFGLERHLQQKVVSKRKNILEEVNNSGGRFLTSDAHHKGPGVSMRTRRDKQVTFESVDGRDIFGTSSSAVRDELEDVDLDEVSLIPTTPIPRVEKGYGFNLSDAVIPESPEAQSMTRPKRVRIASENEEERSMYEAAAKTIPKYSSAKVLKDEVTKRRLEKEMAGLRARHS</sequence>
<comment type="catalytic activity">
    <reaction evidence="4">
        <text>L-threonyl-[protein] + ATP = O-phospho-L-threonyl-[protein] + ADP + H(+)</text>
        <dbReference type="Rhea" id="RHEA:46608"/>
        <dbReference type="Rhea" id="RHEA-COMP:11060"/>
        <dbReference type="Rhea" id="RHEA-COMP:11605"/>
        <dbReference type="ChEBI" id="CHEBI:15378"/>
        <dbReference type="ChEBI" id="CHEBI:30013"/>
        <dbReference type="ChEBI" id="CHEBI:30616"/>
        <dbReference type="ChEBI" id="CHEBI:61977"/>
        <dbReference type="ChEBI" id="CHEBI:456216"/>
        <dbReference type="EC" id="2.7.11.1"/>
    </reaction>
</comment>
<dbReference type="GO" id="GO:0004674">
    <property type="term" value="F:protein serine/threonine kinase activity"/>
    <property type="evidence" value="ECO:0007669"/>
    <property type="project" value="UniProtKB-EC"/>
</dbReference>
<evidence type="ECO:0000259" key="8">
    <source>
        <dbReference type="PROSITE" id="PS50006"/>
    </source>
</evidence>
<dbReference type="InterPro" id="IPR017441">
    <property type="entry name" value="Protein_kinase_ATP_BS"/>
</dbReference>
<dbReference type="OrthoDB" id="74764at2759"/>
<dbReference type="SMART" id="SM00220">
    <property type="entry name" value="S_TKc"/>
    <property type="match status" value="1"/>
</dbReference>
<dbReference type="RefSeq" id="XP_018074240.1">
    <property type="nucleotide sequence ID" value="XM_018209019.1"/>
</dbReference>
<keyword evidence="2 6" id="KW-0547">Nucleotide-binding</keyword>
<evidence type="ECO:0000313" key="11">
    <source>
        <dbReference type="Proteomes" id="UP000070700"/>
    </source>
</evidence>
<keyword evidence="10" id="KW-0418">Kinase</keyword>
<comment type="similarity">
    <text evidence="1">Belongs to the protein kinase superfamily. CAMK Ser/Thr protein kinase family. CHEK2 subfamily.</text>
</comment>
<evidence type="ECO:0000256" key="4">
    <source>
        <dbReference type="ARBA" id="ARBA00047899"/>
    </source>
</evidence>
<dbReference type="EMBL" id="KQ947410">
    <property type="protein sequence ID" value="KUJ19885.1"/>
    <property type="molecule type" value="Genomic_DNA"/>
</dbReference>
<dbReference type="GO" id="GO:0051598">
    <property type="term" value="P:meiotic recombination checkpoint signaling"/>
    <property type="evidence" value="ECO:0007669"/>
    <property type="project" value="TreeGrafter"/>
</dbReference>
<dbReference type="InterPro" id="IPR008984">
    <property type="entry name" value="SMAD_FHA_dom_sf"/>
</dbReference>
<dbReference type="STRING" id="149040.A0A194XI34"/>
<dbReference type="Gene3D" id="3.30.200.20">
    <property type="entry name" value="Phosphorylase Kinase, domain 1"/>
    <property type="match status" value="1"/>
</dbReference>
<feature type="region of interest" description="Disordered" evidence="7">
    <location>
        <begin position="567"/>
        <end position="586"/>
    </location>
</feature>
<reference evidence="10 11" key="1">
    <citation type="submission" date="2015-10" db="EMBL/GenBank/DDBJ databases">
        <title>Full genome of DAOMC 229536 Phialocephala scopiformis, a fungal endophyte of spruce producing the potent anti-insectan compound rugulosin.</title>
        <authorList>
            <consortium name="DOE Joint Genome Institute"/>
            <person name="Walker A.K."/>
            <person name="Frasz S.L."/>
            <person name="Seifert K.A."/>
            <person name="Miller J.D."/>
            <person name="Mondo S.J."/>
            <person name="Labutti K."/>
            <person name="Lipzen A."/>
            <person name="Dockter R."/>
            <person name="Kennedy M."/>
            <person name="Grigoriev I.V."/>
            <person name="Spatafora J.W."/>
        </authorList>
    </citation>
    <scope>NUCLEOTIDE SEQUENCE [LARGE SCALE GENOMIC DNA]</scope>
    <source>
        <strain evidence="10 11">CBS 120377</strain>
    </source>
</reference>
<evidence type="ECO:0000256" key="2">
    <source>
        <dbReference type="ARBA" id="ARBA00022741"/>
    </source>
</evidence>
<feature type="domain" description="FHA" evidence="8">
    <location>
        <begin position="1"/>
        <end position="43"/>
    </location>
</feature>
<evidence type="ECO:0000256" key="7">
    <source>
        <dbReference type="SAM" id="MobiDB-lite"/>
    </source>
</evidence>
<dbReference type="PANTHER" id="PTHR44167:SF29">
    <property type="entry name" value="SERINE_THREONINE PROTEIN KINASE-43"/>
    <property type="match status" value="1"/>
</dbReference>
<feature type="domain" description="Protein kinase" evidence="9">
    <location>
        <begin position="103"/>
        <end position="394"/>
    </location>
</feature>
<keyword evidence="3 6" id="KW-0067">ATP-binding</keyword>
<keyword evidence="11" id="KW-1185">Reference proteome</keyword>
<evidence type="ECO:0000256" key="5">
    <source>
        <dbReference type="ARBA" id="ARBA00048679"/>
    </source>
</evidence>
<dbReference type="Gene3D" id="1.10.510.10">
    <property type="entry name" value="Transferase(Phosphotransferase) domain 1"/>
    <property type="match status" value="1"/>
</dbReference>
<evidence type="ECO:0000256" key="3">
    <source>
        <dbReference type="ARBA" id="ARBA00022840"/>
    </source>
</evidence>
<dbReference type="AlphaFoldDB" id="A0A194XI34"/>
<dbReference type="SUPFAM" id="SSF56112">
    <property type="entry name" value="Protein kinase-like (PK-like)"/>
    <property type="match status" value="1"/>
</dbReference>
<feature type="region of interest" description="Disordered" evidence="7">
    <location>
        <begin position="484"/>
        <end position="505"/>
    </location>
</feature>
<dbReference type="Gene3D" id="2.60.200.20">
    <property type="match status" value="1"/>
</dbReference>
<dbReference type="InParanoid" id="A0A194XI34"/>
<dbReference type="InterPro" id="IPR000253">
    <property type="entry name" value="FHA_dom"/>
</dbReference>
<dbReference type="GO" id="GO:0005737">
    <property type="term" value="C:cytoplasm"/>
    <property type="evidence" value="ECO:0007669"/>
    <property type="project" value="TreeGrafter"/>
</dbReference>
<feature type="region of interest" description="Disordered" evidence="7">
    <location>
        <begin position="432"/>
        <end position="453"/>
    </location>
</feature>
<dbReference type="InterPro" id="IPR011009">
    <property type="entry name" value="Kinase-like_dom_sf"/>
</dbReference>
<keyword evidence="10" id="KW-0808">Transferase</keyword>
<dbReference type="FunCoup" id="A0A194XI34">
    <property type="interactions" value="226"/>
</dbReference>
<evidence type="ECO:0000259" key="9">
    <source>
        <dbReference type="PROSITE" id="PS50011"/>
    </source>
</evidence>
<dbReference type="KEGG" id="psco:LY89DRAFT_579670"/>
<dbReference type="PROSITE" id="PS50006">
    <property type="entry name" value="FHA_DOMAIN"/>
    <property type="match status" value="1"/>
</dbReference>
<dbReference type="InterPro" id="IPR000719">
    <property type="entry name" value="Prot_kinase_dom"/>
</dbReference>
<dbReference type="PROSITE" id="PS00107">
    <property type="entry name" value="PROTEIN_KINASE_ATP"/>
    <property type="match status" value="1"/>
</dbReference>
<feature type="binding site" evidence="6">
    <location>
        <position position="132"/>
    </location>
    <ligand>
        <name>ATP</name>
        <dbReference type="ChEBI" id="CHEBI:30616"/>
    </ligand>
</feature>
<organism evidence="10 11">
    <name type="scientific">Mollisia scopiformis</name>
    <name type="common">Conifer needle endophyte fungus</name>
    <name type="synonym">Phialocephala scopiformis</name>
    <dbReference type="NCBI Taxonomy" id="149040"/>
    <lineage>
        <taxon>Eukaryota</taxon>
        <taxon>Fungi</taxon>
        <taxon>Dikarya</taxon>
        <taxon>Ascomycota</taxon>
        <taxon>Pezizomycotina</taxon>
        <taxon>Leotiomycetes</taxon>
        <taxon>Helotiales</taxon>
        <taxon>Mollisiaceae</taxon>
        <taxon>Mollisia</taxon>
    </lineage>
</organism>
<accession>A0A194XI34</accession>
<dbReference type="Pfam" id="PF00069">
    <property type="entry name" value="Pkinase"/>
    <property type="match status" value="1"/>
</dbReference>
<feature type="non-terminal residue" evidence="10">
    <location>
        <position position="1"/>
    </location>
</feature>
<protein>
    <submittedName>
        <fullName evidence="10">Pkinase-domain-containing protein</fullName>
    </submittedName>
</protein>
<evidence type="ECO:0000313" key="10">
    <source>
        <dbReference type="EMBL" id="KUJ19885.1"/>
    </source>
</evidence>
<evidence type="ECO:0000256" key="6">
    <source>
        <dbReference type="PROSITE-ProRule" id="PRU10141"/>
    </source>
</evidence>
<dbReference type="Pfam" id="PF00498">
    <property type="entry name" value="FHA"/>
    <property type="match status" value="1"/>
</dbReference>